<sequence length="583" mass="66777">MVSPEQVVSELTPEQAREFLKFASFSSRFWTIPTKSRGFQPFRVNAAQRIVDADFERQMDERGFVRQNDLKCRQVGATTYWTRRALHYVMLRKGTTALTIAHEKSIPQEWLEKCRYTRDETPDILRPAIRKTQGSQLAFANGSRYYIGSAQGGFPGMGDTVHFLHKSERGRWDKPPISVDPISVLAPLKPVLPTGEDRIGTVDINESTGVMVGDNWHQTWMAGKEKDSEFHNIFLPWFLVETYRRDDMAGDVLSLSSYEHELVHIAKQHDIDLDHAQIAWRRQELASEPWFGKVEIFSAEYPATEEEAFMSPGLSVYTGEEVRLARQTQREPIWRGNITRMGAPSIWEATPNASGEMFVWRWPDERYHYVLGADCQWGKKKDADWDVLYVECLETGELCAKVKGHYPLNIWAHKIAAVGFKYNTCPVAPERNGQESLAAESVMPVLLGNVEDWRYPNIWIRTDDVKLRGHKPEDYGWWTDTHSKGQAIAFSESQTLSHDFDWCDSGAVDQMGTIIRREDNTIGSPEGLNDDDWMARIITGYVAHKQRARTSLYVEPTATVYRFRTLDERIGEIVAINDEGEDG</sequence>
<gene>
    <name evidence="1" type="ORF">MM415B02361_0008</name>
</gene>
<evidence type="ECO:0000313" key="1">
    <source>
        <dbReference type="EMBL" id="QJA90513.1"/>
    </source>
</evidence>
<dbReference type="Gene3D" id="3.30.420.240">
    <property type="match status" value="1"/>
</dbReference>
<dbReference type="Gene3D" id="3.40.50.300">
    <property type="entry name" value="P-loop containing nucleotide triphosphate hydrolases"/>
    <property type="match status" value="1"/>
</dbReference>
<accession>A0A6M3L7Y4</accession>
<dbReference type="EMBL" id="MT142918">
    <property type="protein sequence ID" value="QJA90513.1"/>
    <property type="molecule type" value="Genomic_DNA"/>
</dbReference>
<proteinExistence type="predicted"/>
<dbReference type="AlphaFoldDB" id="A0A6M3L7Y4"/>
<name>A0A6M3L7Y4_9ZZZZ</name>
<reference evidence="1" key="1">
    <citation type="submission" date="2020-03" db="EMBL/GenBank/DDBJ databases">
        <title>The deep terrestrial virosphere.</title>
        <authorList>
            <person name="Holmfeldt K."/>
            <person name="Nilsson E."/>
            <person name="Simone D."/>
            <person name="Lopez-Fernandez M."/>
            <person name="Wu X."/>
            <person name="de Brujin I."/>
            <person name="Lundin D."/>
            <person name="Andersson A."/>
            <person name="Bertilsson S."/>
            <person name="Dopson M."/>
        </authorList>
    </citation>
    <scope>NUCLEOTIDE SEQUENCE</scope>
    <source>
        <strain evidence="1">MM415B02361</strain>
    </source>
</reference>
<dbReference type="InterPro" id="IPR027417">
    <property type="entry name" value="P-loop_NTPase"/>
</dbReference>
<dbReference type="Pfam" id="PF03237">
    <property type="entry name" value="Terminase_6N"/>
    <property type="match status" value="1"/>
</dbReference>
<organism evidence="1">
    <name type="scientific">viral metagenome</name>
    <dbReference type="NCBI Taxonomy" id="1070528"/>
    <lineage>
        <taxon>unclassified sequences</taxon>
        <taxon>metagenomes</taxon>
        <taxon>organismal metagenomes</taxon>
    </lineage>
</organism>
<protein>
    <submittedName>
        <fullName evidence="1">Putative terminase</fullName>
    </submittedName>
</protein>